<dbReference type="GO" id="GO:0016740">
    <property type="term" value="F:transferase activity"/>
    <property type="evidence" value="ECO:0007669"/>
    <property type="project" value="UniProtKB-KW"/>
</dbReference>
<keyword evidence="7" id="KW-0862">Zinc</keyword>
<evidence type="ECO:0000256" key="9">
    <source>
        <dbReference type="ARBA" id="ARBA00044508"/>
    </source>
</evidence>
<keyword evidence="4" id="KW-0677">Repeat</keyword>
<organism evidence="15 16">
    <name type="scientific">Leptotrombidium deliense</name>
    <dbReference type="NCBI Taxonomy" id="299467"/>
    <lineage>
        <taxon>Eukaryota</taxon>
        <taxon>Metazoa</taxon>
        <taxon>Ecdysozoa</taxon>
        <taxon>Arthropoda</taxon>
        <taxon>Chelicerata</taxon>
        <taxon>Arachnida</taxon>
        <taxon>Acari</taxon>
        <taxon>Acariformes</taxon>
        <taxon>Trombidiformes</taxon>
        <taxon>Prostigmata</taxon>
        <taxon>Anystina</taxon>
        <taxon>Parasitengona</taxon>
        <taxon>Trombiculoidea</taxon>
        <taxon>Trombiculidae</taxon>
        <taxon>Leptotrombidium</taxon>
    </lineage>
</organism>
<dbReference type="Gene3D" id="3.30.70.330">
    <property type="match status" value="3"/>
</dbReference>
<name>A0A443SJ67_9ACAR</name>
<dbReference type="CDD" id="cd20354">
    <property type="entry name" value="Rcat_RBR_RNF14"/>
    <property type="match status" value="1"/>
</dbReference>
<comment type="pathway">
    <text evidence="1">Protein modification; protein ubiquitination.</text>
</comment>
<reference evidence="15 16" key="1">
    <citation type="journal article" date="2018" name="Gigascience">
        <title>Genomes of trombidid mites reveal novel predicted allergens and laterally-transferred genes associated with secondary metabolism.</title>
        <authorList>
            <person name="Dong X."/>
            <person name="Chaisiri K."/>
            <person name="Xia D."/>
            <person name="Armstrong S.D."/>
            <person name="Fang Y."/>
            <person name="Donnelly M.J."/>
            <person name="Kadowaki T."/>
            <person name="McGarry J.W."/>
            <person name="Darby A.C."/>
            <person name="Makepeace B.L."/>
        </authorList>
    </citation>
    <scope>NUCLEOTIDE SEQUENCE [LARGE SCALE GENOMIC DNA]</scope>
    <source>
        <strain evidence="15">UoL-UT</strain>
    </source>
</reference>
<dbReference type="Pfam" id="PF00076">
    <property type="entry name" value="RRM_1"/>
    <property type="match status" value="3"/>
</dbReference>
<evidence type="ECO:0000259" key="13">
    <source>
        <dbReference type="PROSITE" id="PS50102"/>
    </source>
</evidence>
<dbReference type="Gene3D" id="1.20.120.1750">
    <property type="match status" value="1"/>
</dbReference>
<protein>
    <submittedName>
        <fullName evidence="15">E3 ubiquitin-protein ligase RNF14-like protein</fullName>
    </submittedName>
</protein>
<dbReference type="InterPro" id="IPR001841">
    <property type="entry name" value="Znf_RING"/>
</dbReference>
<dbReference type="SMART" id="SM00647">
    <property type="entry name" value="IBR"/>
    <property type="match status" value="2"/>
</dbReference>
<dbReference type="InterPro" id="IPR013083">
    <property type="entry name" value="Znf_RING/FYVE/PHD"/>
</dbReference>
<dbReference type="InterPro" id="IPR035979">
    <property type="entry name" value="RBD_domain_sf"/>
</dbReference>
<dbReference type="GO" id="GO:0003723">
    <property type="term" value="F:RNA binding"/>
    <property type="evidence" value="ECO:0007669"/>
    <property type="project" value="UniProtKB-UniRule"/>
</dbReference>
<evidence type="ECO:0000256" key="4">
    <source>
        <dbReference type="ARBA" id="ARBA00022737"/>
    </source>
</evidence>
<evidence type="ECO:0000256" key="5">
    <source>
        <dbReference type="ARBA" id="ARBA00022771"/>
    </source>
</evidence>
<dbReference type="PROSITE" id="PS50102">
    <property type="entry name" value="RRM"/>
    <property type="match status" value="3"/>
</dbReference>
<dbReference type="InterPro" id="IPR044066">
    <property type="entry name" value="TRIAD_supradom"/>
</dbReference>
<dbReference type="SUPFAM" id="SSF57850">
    <property type="entry name" value="RING/U-box"/>
    <property type="match status" value="3"/>
</dbReference>
<dbReference type="GO" id="GO:0008270">
    <property type="term" value="F:zinc ion binding"/>
    <property type="evidence" value="ECO:0007669"/>
    <property type="project" value="UniProtKB-KW"/>
</dbReference>
<evidence type="ECO:0000256" key="10">
    <source>
        <dbReference type="PROSITE-ProRule" id="PRU00175"/>
    </source>
</evidence>
<dbReference type="SUPFAM" id="SSF54928">
    <property type="entry name" value="RNA-binding domain, RBD"/>
    <property type="match status" value="2"/>
</dbReference>
<keyword evidence="16" id="KW-1185">Reference proteome</keyword>
<dbReference type="PROSITE" id="PS00518">
    <property type="entry name" value="ZF_RING_1"/>
    <property type="match status" value="1"/>
</dbReference>
<evidence type="ECO:0000256" key="8">
    <source>
        <dbReference type="ARBA" id="ARBA00022884"/>
    </source>
</evidence>
<dbReference type="Pfam" id="PF01485">
    <property type="entry name" value="IBR"/>
    <property type="match status" value="1"/>
</dbReference>
<keyword evidence="5 10" id="KW-0863">Zinc-finger</keyword>
<comment type="similarity">
    <text evidence="9">Belongs to the RBR family. RNF14 subfamily.</text>
</comment>
<dbReference type="AlphaFoldDB" id="A0A443SJ67"/>
<accession>A0A443SJ67</accession>
<feature type="domain" description="RING-type" evidence="14">
    <location>
        <begin position="366"/>
        <end position="607"/>
    </location>
</feature>
<dbReference type="InterPro" id="IPR047548">
    <property type="entry name" value="Rcat_RBR_RNF14"/>
</dbReference>
<evidence type="ECO:0000256" key="7">
    <source>
        <dbReference type="ARBA" id="ARBA00022833"/>
    </source>
</evidence>
<evidence type="ECO:0000313" key="16">
    <source>
        <dbReference type="Proteomes" id="UP000288716"/>
    </source>
</evidence>
<evidence type="ECO:0000256" key="6">
    <source>
        <dbReference type="ARBA" id="ARBA00022786"/>
    </source>
</evidence>
<evidence type="ECO:0000259" key="14">
    <source>
        <dbReference type="PROSITE" id="PS51873"/>
    </source>
</evidence>
<evidence type="ECO:0000313" key="15">
    <source>
        <dbReference type="EMBL" id="RWS27574.1"/>
    </source>
</evidence>
<comment type="caution">
    <text evidence="15">The sequence shown here is derived from an EMBL/GenBank/DDBJ whole genome shotgun (WGS) entry which is preliminary data.</text>
</comment>
<evidence type="ECO:0000259" key="12">
    <source>
        <dbReference type="PROSITE" id="PS50089"/>
    </source>
</evidence>
<dbReference type="Pfam" id="PF22191">
    <property type="entry name" value="IBR_1"/>
    <property type="match status" value="1"/>
</dbReference>
<feature type="domain" description="RRM" evidence="13">
    <location>
        <begin position="242"/>
        <end position="320"/>
    </location>
</feature>
<keyword evidence="2" id="KW-0808">Transferase</keyword>
<feature type="domain" description="RING-type" evidence="12">
    <location>
        <begin position="370"/>
        <end position="415"/>
    </location>
</feature>
<feature type="domain" description="RRM" evidence="13">
    <location>
        <begin position="20"/>
        <end position="97"/>
    </location>
</feature>
<dbReference type="InterPro" id="IPR002867">
    <property type="entry name" value="IBR_dom"/>
</dbReference>
<keyword evidence="8 11" id="KW-0694">RNA-binding</keyword>
<dbReference type="SMART" id="SM00360">
    <property type="entry name" value="RRM"/>
    <property type="match status" value="3"/>
</dbReference>
<keyword evidence="3" id="KW-0479">Metal-binding</keyword>
<evidence type="ECO:0000256" key="1">
    <source>
        <dbReference type="ARBA" id="ARBA00004906"/>
    </source>
</evidence>
<dbReference type="InterPro" id="IPR012677">
    <property type="entry name" value="Nucleotide-bd_a/b_plait_sf"/>
</dbReference>
<dbReference type="InterPro" id="IPR000504">
    <property type="entry name" value="RRM_dom"/>
</dbReference>
<sequence>MASRQSSLGHNNASDDSVSNVIYFKGFAGNTSEETILSIFGKYGTVNGIHFGKDTAGVFLGHGTVAYEAELVASKAIRETSGMFVCGRKITVEQFVPKKDRDFKNVFVKNFKDEIANEEELTRMFQRYGEIISVKVERNPRGECKGYGYVCFANAADARMAVDLMNGYEFRSGKILFVAKHESKSARNYNRSHSVSIPQPAASMHRIPFNSVPSHFAMPFTQTANFSTYHPYVGSGNVDRFCNVFVKNFSGVIENEIELCTLFHMFGPISSAKVMKDERNRSRGCGFVRFYSSFSAKRAVEEMNGRNFHGKFLYVGKAMNKIERQVELRRSFHSLLFGASQFTPFNRRHRRSIGQRRQGIQIESILSTECNICFSEHNAAECVLLNCKHVICKECIVFYIQHAVKSRDIDAILCPKNECDEDLTFDLIRELIPRELHDEYLKCLCESYLNKSEDIIWCPKAECRSPLYMTSNLSSIGQCPQCNFIFCTKCGEKYHGINACSEFESENQRMEILSCYMNGTETEKKGLIKRYTKKKLDKEVEEHLSNLCIKEECKQCPSCKTNIQKYEGCNKIVCTKCKELFCWLCFEILDKTRPYKHFGSSNCRLFAVPGKTES</sequence>
<dbReference type="Gene3D" id="3.30.40.10">
    <property type="entry name" value="Zinc/RING finger domain, C3HC4 (zinc finger)"/>
    <property type="match status" value="1"/>
</dbReference>
<dbReference type="Gene3D" id="2.20.25.20">
    <property type="match status" value="1"/>
</dbReference>
<feature type="domain" description="RRM" evidence="13">
    <location>
        <begin position="104"/>
        <end position="183"/>
    </location>
</feature>
<gene>
    <name evidence="15" type="ORF">B4U80_02458</name>
</gene>
<dbReference type="InterPro" id="IPR017907">
    <property type="entry name" value="Znf_RING_CS"/>
</dbReference>
<dbReference type="PROSITE" id="PS50089">
    <property type="entry name" value="ZF_RING_2"/>
    <property type="match status" value="1"/>
</dbReference>
<dbReference type="OrthoDB" id="69641at2759"/>
<dbReference type="EMBL" id="NCKV01001915">
    <property type="protein sequence ID" value="RWS27574.1"/>
    <property type="molecule type" value="Genomic_DNA"/>
</dbReference>
<dbReference type="CDD" id="cd00590">
    <property type="entry name" value="RRM_SF"/>
    <property type="match status" value="1"/>
</dbReference>
<evidence type="ECO:0000256" key="11">
    <source>
        <dbReference type="PROSITE-ProRule" id="PRU00176"/>
    </source>
</evidence>
<dbReference type="Proteomes" id="UP000288716">
    <property type="component" value="Unassembled WGS sequence"/>
</dbReference>
<evidence type="ECO:0000256" key="3">
    <source>
        <dbReference type="ARBA" id="ARBA00022723"/>
    </source>
</evidence>
<dbReference type="PANTHER" id="PTHR24012">
    <property type="entry name" value="RNA BINDING PROTEIN"/>
    <property type="match status" value="1"/>
</dbReference>
<keyword evidence="6" id="KW-0833">Ubl conjugation pathway</keyword>
<dbReference type="PROSITE" id="PS51873">
    <property type="entry name" value="TRIAD"/>
    <property type="match status" value="1"/>
</dbReference>
<evidence type="ECO:0000256" key="2">
    <source>
        <dbReference type="ARBA" id="ARBA00022679"/>
    </source>
</evidence>
<dbReference type="CDD" id="cd20341">
    <property type="entry name" value="BRcat_RBR_RNF14"/>
    <property type="match status" value="1"/>
</dbReference>
<proteinExistence type="inferred from homology"/>
<dbReference type="VEuPathDB" id="VectorBase:LDEU004466"/>